<reference evidence="1" key="1">
    <citation type="journal article" date="2015" name="Nature">
        <title>Complex archaea that bridge the gap between prokaryotes and eukaryotes.</title>
        <authorList>
            <person name="Spang A."/>
            <person name="Saw J.H."/>
            <person name="Jorgensen S.L."/>
            <person name="Zaremba-Niedzwiedzka K."/>
            <person name="Martijn J."/>
            <person name="Lind A.E."/>
            <person name="van Eijk R."/>
            <person name="Schleper C."/>
            <person name="Guy L."/>
            <person name="Ettema T.J."/>
        </authorList>
    </citation>
    <scope>NUCLEOTIDE SEQUENCE</scope>
</reference>
<gene>
    <name evidence="1" type="ORF">LCGC14_0495040</name>
</gene>
<comment type="caution">
    <text evidence="1">The sequence shown here is derived from an EMBL/GenBank/DDBJ whole genome shotgun (WGS) entry which is preliminary data.</text>
</comment>
<sequence length="110" mass="12343">MVNMNIRTVMFREKNKSFGKGKHISASDIKKIEIIAIQALKNTSGTIGVGGIGKEIAVDLENCFAQFKKMLFKSDINLEHFLNYSTNNLMLALIAKIINPESVRWMAKNP</sequence>
<name>A0A0F9SNX0_9ZZZZ</name>
<protein>
    <submittedName>
        <fullName evidence="1">Uncharacterized protein</fullName>
    </submittedName>
</protein>
<proteinExistence type="predicted"/>
<dbReference type="AlphaFoldDB" id="A0A0F9SNX0"/>
<dbReference type="EMBL" id="LAZR01000568">
    <property type="protein sequence ID" value="KKN64077.1"/>
    <property type="molecule type" value="Genomic_DNA"/>
</dbReference>
<accession>A0A0F9SNX0</accession>
<evidence type="ECO:0000313" key="1">
    <source>
        <dbReference type="EMBL" id="KKN64077.1"/>
    </source>
</evidence>
<organism evidence="1">
    <name type="scientific">marine sediment metagenome</name>
    <dbReference type="NCBI Taxonomy" id="412755"/>
    <lineage>
        <taxon>unclassified sequences</taxon>
        <taxon>metagenomes</taxon>
        <taxon>ecological metagenomes</taxon>
    </lineage>
</organism>